<comment type="caution">
    <text evidence="1">The sequence shown here is derived from an EMBL/GenBank/DDBJ whole genome shotgun (WGS) entry which is preliminary data.</text>
</comment>
<dbReference type="Proteomes" id="UP000316213">
    <property type="component" value="Unassembled WGS sequence"/>
</dbReference>
<gene>
    <name evidence="1" type="ORF">Pla100_33870</name>
</gene>
<dbReference type="InterPro" id="IPR011990">
    <property type="entry name" value="TPR-like_helical_dom_sf"/>
</dbReference>
<protein>
    <recommendedName>
        <fullName evidence="3">Tetratricopeptide repeat protein</fullName>
    </recommendedName>
</protein>
<evidence type="ECO:0000313" key="1">
    <source>
        <dbReference type="EMBL" id="TWT95745.1"/>
    </source>
</evidence>
<dbReference type="AlphaFoldDB" id="A0A5C6A8V0"/>
<name>A0A5C6A8V0_9BACT</name>
<reference evidence="1 2" key="1">
    <citation type="submission" date="2019-02" db="EMBL/GenBank/DDBJ databases">
        <title>Deep-cultivation of Planctomycetes and their phenomic and genomic characterization uncovers novel biology.</title>
        <authorList>
            <person name="Wiegand S."/>
            <person name="Jogler M."/>
            <person name="Boedeker C."/>
            <person name="Pinto D."/>
            <person name="Vollmers J."/>
            <person name="Rivas-Marin E."/>
            <person name="Kohn T."/>
            <person name="Peeters S.H."/>
            <person name="Heuer A."/>
            <person name="Rast P."/>
            <person name="Oberbeckmann S."/>
            <person name="Bunk B."/>
            <person name="Jeske O."/>
            <person name="Meyerdierks A."/>
            <person name="Storesund J.E."/>
            <person name="Kallscheuer N."/>
            <person name="Luecker S."/>
            <person name="Lage O.M."/>
            <person name="Pohl T."/>
            <person name="Merkel B.J."/>
            <person name="Hornburger P."/>
            <person name="Mueller R.-W."/>
            <person name="Bruemmer F."/>
            <person name="Labrenz M."/>
            <person name="Spormann A.M."/>
            <person name="Op Den Camp H."/>
            <person name="Overmann J."/>
            <person name="Amann R."/>
            <person name="Jetten M.S.M."/>
            <person name="Mascher T."/>
            <person name="Medema M.H."/>
            <person name="Devos D.P."/>
            <person name="Kaster A.-K."/>
            <person name="Ovreas L."/>
            <person name="Rohde M."/>
            <person name="Galperin M.Y."/>
            <person name="Jogler C."/>
        </authorList>
    </citation>
    <scope>NUCLEOTIDE SEQUENCE [LARGE SCALE GENOMIC DNA]</scope>
    <source>
        <strain evidence="1 2">Pla100</strain>
    </source>
</reference>
<dbReference type="EMBL" id="SJPM01000006">
    <property type="protein sequence ID" value="TWT95745.1"/>
    <property type="molecule type" value="Genomic_DNA"/>
</dbReference>
<evidence type="ECO:0008006" key="3">
    <source>
        <dbReference type="Google" id="ProtNLM"/>
    </source>
</evidence>
<dbReference type="RefSeq" id="WP_146578759.1">
    <property type="nucleotide sequence ID" value="NZ_SJPM01000006.1"/>
</dbReference>
<sequence length="207" mass="23322">MKFDVRTPQSWLEADALEDVAVSLSRMGELDQALSLVERIESPQSRDDVRLEIAYELIEKGLFEEAADVGGAEKFDKMSARMRRVLESSSIELNKVSLNKARAMAMEIPAQSEQREVFVAIARSFALMGELDLAMETACQVGAEDISRFEIAVAFATAPTEPEYPDKPVQRRLKQSFTEPEIALVNRFAEMMLAKPTRPSYWPTTQR</sequence>
<organism evidence="1 2">
    <name type="scientific">Neorhodopirellula pilleata</name>
    <dbReference type="NCBI Taxonomy" id="2714738"/>
    <lineage>
        <taxon>Bacteria</taxon>
        <taxon>Pseudomonadati</taxon>
        <taxon>Planctomycetota</taxon>
        <taxon>Planctomycetia</taxon>
        <taxon>Pirellulales</taxon>
        <taxon>Pirellulaceae</taxon>
        <taxon>Neorhodopirellula</taxon>
    </lineage>
</organism>
<evidence type="ECO:0000313" key="2">
    <source>
        <dbReference type="Proteomes" id="UP000316213"/>
    </source>
</evidence>
<accession>A0A5C6A8V0</accession>
<dbReference type="Gene3D" id="1.25.40.10">
    <property type="entry name" value="Tetratricopeptide repeat domain"/>
    <property type="match status" value="1"/>
</dbReference>
<proteinExistence type="predicted"/>
<keyword evidence="2" id="KW-1185">Reference proteome</keyword>